<dbReference type="InterPro" id="IPR028994">
    <property type="entry name" value="Integrin_alpha_N"/>
</dbReference>
<dbReference type="PANTHER" id="PTHR21419">
    <property type="match status" value="1"/>
</dbReference>
<evidence type="ECO:0000256" key="4">
    <source>
        <dbReference type="ARBA" id="ARBA00023136"/>
    </source>
</evidence>
<evidence type="ECO:0000256" key="2">
    <source>
        <dbReference type="ARBA" id="ARBA00022692"/>
    </source>
</evidence>
<dbReference type="InterPro" id="IPR056376">
    <property type="entry name" value="DEX1_C"/>
</dbReference>
<keyword evidence="3 5" id="KW-1133">Transmembrane helix</keyword>
<keyword evidence="2 5" id="KW-0812">Transmembrane</keyword>
<reference evidence="7 8" key="1">
    <citation type="journal article" date="2017" name="Nat. Ecol. Evol.">
        <title>Scallop genome provides insights into evolution of bilaterian karyotype and development.</title>
        <authorList>
            <person name="Wang S."/>
            <person name="Zhang J."/>
            <person name="Jiao W."/>
            <person name="Li J."/>
            <person name="Xun X."/>
            <person name="Sun Y."/>
            <person name="Guo X."/>
            <person name="Huan P."/>
            <person name="Dong B."/>
            <person name="Zhang L."/>
            <person name="Hu X."/>
            <person name="Sun X."/>
            <person name="Wang J."/>
            <person name="Zhao C."/>
            <person name="Wang Y."/>
            <person name="Wang D."/>
            <person name="Huang X."/>
            <person name="Wang R."/>
            <person name="Lv J."/>
            <person name="Li Y."/>
            <person name="Zhang Z."/>
            <person name="Liu B."/>
            <person name="Lu W."/>
            <person name="Hui Y."/>
            <person name="Liang J."/>
            <person name="Zhou Z."/>
            <person name="Hou R."/>
            <person name="Li X."/>
            <person name="Liu Y."/>
            <person name="Li H."/>
            <person name="Ning X."/>
            <person name="Lin Y."/>
            <person name="Zhao L."/>
            <person name="Xing Q."/>
            <person name="Dou J."/>
            <person name="Li Y."/>
            <person name="Mao J."/>
            <person name="Guo H."/>
            <person name="Dou H."/>
            <person name="Li T."/>
            <person name="Mu C."/>
            <person name="Jiang W."/>
            <person name="Fu Q."/>
            <person name="Fu X."/>
            <person name="Miao Y."/>
            <person name="Liu J."/>
            <person name="Yu Q."/>
            <person name="Li R."/>
            <person name="Liao H."/>
            <person name="Li X."/>
            <person name="Kong Y."/>
            <person name="Jiang Z."/>
            <person name="Chourrout D."/>
            <person name="Li R."/>
            <person name="Bao Z."/>
        </authorList>
    </citation>
    <scope>NUCLEOTIDE SEQUENCE [LARGE SCALE GENOMIC DNA]</scope>
    <source>
        <strain evidence="7 8">PY_sf001</strain>
    </source>
</reference>
<proteinExistence type="predicted"/>
<keyword evidence="8" id="KW-1185">Reference proteome</keyword>
<feature type="transmembrane region" description="Helical" evidence="5">
    <location>
        <begin position="558"/>
        <end position="579"/>
    </location>
</feature>
<dbReference type="InterPro" id="IPR045232">
    <property type="entry name" value="FAM234"/>
</dbReference>
<dbReference type="Gene3D" id="2.130.10.10">
    <property type="entry name" value="YVTN repeat-like/Quinoprotein amine dehydrogenase"/>
    <property type="match status" value="1"/>
</dbReference>
<feature type="domain" description="DEX1 C-terminal" evidence="6">
    <location>
        <begin position="458"/>
        <end position="551"/>
    </location>
</feature>
<dbReference type="PANTHER" id="PTHR21419:SF23">
    <property type="entry name" value="PROTEIN DEFECTIVE IN EXINE FORMATION 1"/>
    <property type="match status" value="1"/>
</dbReference>
<protein>
    <recommendedName>
        <fullName evidence="6">DEX1 C-terminal domain-containing protein</fullName>
    </recommendedName>
</protein>
<organism evidence="7 8">
    <name type="scientific">Mizuhopecten yessoensis</name>
    <name type="common">Japanese scallop</name>
    <name type="synonym">Patinopecten yessoensis</name>
    <dbReference type="NCBI Taxonomy" id="6573"/>
    <lineage>
        <taxon>Eukaryota</taxon>
        <taxon>Metazoa</taxon>
        <taxon>Spiralia</taxon>
        <taxon>Lophotrochozoa</taxon>
        <taxon>Mollusca</taxon>
        <taxon>Bivalvia</taxon>
        <taxon>Autobranchia</taxon>
        <taxon>Pteriomorphia</taxon>
        <taxon>Pectinida</taxon>
        <taxon>Pectinoidea</taxon>
        <taxon>Pectinidae</taxon>
        <taxon>Mizuhopecten</taxon>
    </lineage>
</organism>
<dbReference type="GO" id="GO:0016020">
    <property type="term" value="C:membrane"/>
    <property type="evidence" value="ECO:0007669"/>
    <property type="project" value="UniProtKB-SubCell"/>
</dbReference>
<evidence type="ECO:0000256" key="5">
    <source>
        <dbReference type="SAM" id="Phobius"/>
    </source>
</evidence>
<name>A0A210PP18_MIZYE</name>
<comment type="subcellular location">
    <subcellularLocation>
        <location evidence="1">Membrane</location>
        <topology evidence="1">Single-pass membrane protein</topology>
    </subcellularLocation>
</comment>
<evidence type="ECO:0000256" key="3">
    <source>
        <dbReference type="ARBA" id="ARBA00022989"/>
    </source>
</evidence>
<sequence>MSVINAQTGKVLSESKWPALNLDNSIYASPLQFDVDADGMLDLLFTMASGELLFFRPDGTRLKHKKYQVAPVFVSRTWYTDMISVPYNDIDRYVTIDPPSVPNDQYIAVDPHILATPVLADLNSDGRLEELVIPVSYFYEEDDYRFPHQLEKHKMSNFTDLERYVVAGVTVVNLTSLTPLWTKVFDLTQVVSVYPAYNLFSPTVADLDSEGGTLDIVMGTSAGRVYVFDHLGAARKGWPITVNSVHGQITVSDVNGDERLDMIVVDTSGNVHCIGADGSTIWEAEISGTSSPGSRLYDLNEDSVLDVIITTNDGNVYALDGKNGSVLPGWPIRTAQKLTANILIAKLSTTHTAPDMVFLTNDGSLHIISTTLECNTHYPLGESSLVQILSHDLVDKAEGVELLIATNDGSLICLGSENEVEDPFTGIDDEKIRENHLQSLPSDVKTPNDFSYAQNKLGVYVTWFTKSEGEVTGGKFTLQFEIIDPTGSTKNVYKIKVYFGSNLLFSDEYDQPGEYSVIIPVWEEPRLGHVTVIMTNQHGQIFQDSYPLRFNTLVMEDLQWLLMAPFIAMVIILLVIHGFPAKDLLPYTNQSKGS</sequence>
<accession>A0A210PP18</accession>
<gene>
    <name evidence="7" type="ORF">KP79_PYT10597</name>
</gene>
<dbReference type="AlphaFoldDB" id="A0A210PP18"/>
<dbReference type="InterPro" id="IPR015943">
    <property type="entry name" value="WD40/YVTN_repeat-like_dom_sf"/>
</dbReference>
<dbReference type="EMBL" id="NEDP02005570">
    <property type="protein sequence ID" value="OWF38222.1"/>
    <property type="molecule type" value="Genomic_DNA"/>
</dbReference>
<evidence type="ECO:0000256" key="1">
    <source>
        <dbReference type="ARBA" id="ARBA00004167"/>
    </source>
</evidence>
<keyword evidence="4 5" id="KW-0472">Membrane</keyword>
<dbReference type="Proteomes" id="UP000242188">
    <property type="component" value="Unassembled WGS sequence"/>
</dbReference>
<dbReference type="Pfam" id="PF23722">
    <property type="entry name" value="Beta-sand_DEX1"/>
    <property type="match status" value="1"/>
</dbReference>
<dbReference type="OrthoDB" id="200924at2759"/>
<comment type="caution">
    <text evidence="7">The sequence shown here is derived from an EMBL/GenBank/DDBJ whole genome shotgun (WGS) entry which is preliminary data.</text>
</comment>
<evidence type="ECO:0000313" key="8">
    <source>
        <dbReference type="Proteomes" id="UP000242188"/>
    </source>
</evidence>
<dbReference type="SUPFAM" id="SSF69318">
    <property type="entry name" value="Integrin alpha N-terminal domain"/>
    <property type="match status" value="1"/>
</dbReference>
<evidence type="ECO:0000313" key="7">
    <source>
        <dbReference type="EMBL" id="OWF38222.1"/>
    </source>
</evidence>
<evidence type="ECO:0000259" key="6">
    <source>
        <dbReference type="Pfam" id="PF23722"/>
    </source>
</evidence>